<keyword evidence="2" id="KW-1185">Reference proteome</keyword>
<gene>
    <name evidence="1" type="ORF">H8696_07820</name>
</gene>
<dbReference type="AlphaFoldDB" id="A0A926HPK5"/>
<accession>A0A926HPK5</accession>
<name>A0A926HPK5_9FIRM</name>
<dbReference type="RefSeq" id="WP_249316374.1">
    <property type="nucleotide sequence ID" value="NZ_JACRSR010000003.1"/>
</dbReference>
<reference evidence="1" key="1">
    <citation type="submission" date="2020-08" db="EMBL/GenBank/DDBJ databases">
        <title>Genome public.</title>
        <authorList>
            <person name="Liu C."/>
            <person name="Sun Q."/>
        </authorList>
    </citation>
    <scope>NUCLEOTIDE SEQUENCE</scope>
    <source>
        <strain evidence="1">NSJ-53</strain>
    </source>
</reference>
<organism evidence="1 2">
    <name type="scientific">Gehongia tenuis</name>
    <dbReference type="NCBI Taxonomy" id="2763655"/>
    <lineage>
        <taxon>Bacteria</taxon>
        <taxon>Bacillati</taxon>
        <taxon>Bacillota</taxon>
        <taxon>Clostridia</taxon>
        <taxon>Christensenellales</taxon>
        <taxon>Christensenellaceae</taxon>
        <taxon>Gehongia</taxon>
    </lineage>
</organism>
<dbReference type="Proteomes" id="UP000623172">
    <property type="component" value="Unassembled WGS sequence"/>
</dbReference>
<sequence>MITYRKPAYWLTVGDALFCFQASKTGNRIVYEAEVVQEPVIKEIGITPLSSESKIYASGKVYDIVQSRTGATISLSAVALSSETERKALGTKASGAYVYDTAGDLSKEFAFGYWADLSDGSKVYYWHPCCKLSPASELTQRTSQDDAQEPSVTYTINAMPAANGVWRVRYYTNMVPDSQEPLTVDEFFAAPVYELDNSVAEQIDWGNIKPVAALPASNQDKTAIYVLTEVDGDKAEGTMWRYVDSAWTEYIQDAS</sequence>
<evidence type="ECO:0000313" key="2">
    <source>
        <dbReference type="Proteomes" id="UP000623172"/>
    </source>
</evidence>
<protein>
    <submittedName>
        <fullName evidence="1">Uncharacterized protein</fullName>
    </submittedName>
</protein>
<evidence type="ECO:0000313" key="1">
    <source>
        <dbReference type="EMBL" id="MBC8531754.1"/>
    </source>
</evidence>
<dbReference type="NCBIfam" id="TIGR01603">
    <property type="entry name" value="maj_tail_phi13"/>
    <property type="match status" value="1"/>
</dbReference>
<dbReference type="InterPro" id="IPR006490">
    <property type="entry name" value="Maj_tail_phi13"/>
</dbReference>
<dbReference type="EMBL" id="JACRSR010000003">
    <property type="protein sequence ID" value="MBC8531754.1"/>
    <property type="molecule type" value="Genomic_DNA"/>
</dbReference>
<comment type="caution">
    <text evidence="1">The sequence shown here is derived from an EMBL/GenBank/DDBJ whole genome shotgun (WGS) entry which is preliminary data.</text>
</comment>
<proteinExistence type="predicted"/>